<name>A0A3G8JTG9_9ACTN</name>
<keyword evidence="2" id="KW-0238">DNA-binding</keyword>
<feature type="domain" description="HTH marR-type" evidence="4">
    <location>
        <begin position="7"/>
        <end position="140"/>
    </location>
</feature>
<evidence type="ECO:0000259" key="4">
    <source>
        <dbReference type="PROSITE" id="PS50995"/>
    </source>
</evidence>
<dbReference type="SUPFAM" id="SSF46785">
    <property type="entry name" value="Winged helix' DNA-binding domain"/>
    <property type="match status" value="1"/>
</dbReference>
<evidence type="ECO:0000256" key="3">
    <source>
        <dbReference type="ARBA" id="ARBA00023163"/>
    </source>
</evidence>
<evidence type="ECO:0000256" key="2">
    <source>
        <dbReference type="ARBA" id="ARBA00023125"/>
    </source>
</evidence>
<dbReference type="PROSITE" id="PS50995">
    <property type="entry name" value="HTH_MARR_2"/>
    <property type="match status" value="1"/>
</dbReference>
<dbReference type="InterPro" id="IPR039422">
    <property type="entry name" value="MarR/SlyA-like"/>
</dbReference>
<reference evidence="5 6" key="1">
    <citation type="submission" date="2018-11" db="EMBL/GenBank/DDBJ databases">
        <title>Gordonia insulae sp. nov., isolated from an island soil.</title>
        <authorList>
            <person name="Kim Y.S."/>
            <person name="Kim S.B."/>
        </authorList>
    </citation>
    <scope>NUCLEOTIDE SEQUENCE [LARGE SCALE GENOMIC DNA]</scope>
    <source>
        <strain evidence="5 6">MMS17-SY073</strain>
    </source>
</reference>
<keyword evidence="6" id="KW-1185">Reference proteome</keyword>
<dbReference type="OrthoDB" id="5148120at2"/>
<dbReference type="KEGG" id="gom:D7316_04461"/>
<evidence type="ECO:0000313" key="5">
    <source>
        <dbReference type="EMBL" id="AZG47849.1"/>
    </source>
</evidence>
<gene>
    <name evidence="5" type="ORF">D7316_04461</name>
</gene>
<dbReference type="PANTHER" id="PTHR33164">
    <property type="entry name" value="TRANSCRIPTIONAL REGULATOR, MARR FAMILY"/>
    <property type="match status" value="1"/>
</dbReference>
<dbReference type="InterPro" id="IPR000835">
    <property type="entry name" value="HTH_MarR-typ"/>
</dbReference>
<dbReference type="AlphaFoldDB" id="A0A3G8JTG9"/>
<dbReference type="InterPro" id="IPR036390">
    <property type="entry name" value="WH_DNA-bd_sf"/>
</dbReference>
<dbReference type="InterPro" id="IPR011991">
    <property type="entry name" value="ArsR-like_HTH"/>
</dbReference>
<dbReference type="RefSeq" id="WP_124710152.1">
    <property type="nucleotide sequence ID" value="NZ_CP033972.1"/>
</dbReference>
<keyword evidence="3" id="KW-0804">Transcription</keyword>
<dbReference type="GO" id="GO:0003700">
    <property type="term" value="F:DNA-binding transcription factor activity"/>
    <property type="evidence" value="ECO:0007669"/>
    <property type="project" value="InterPro"/>
</dbReference>
<protein>
    <recommendedName>
        <fullName evidence="4">HTH marR-type domain-containing protein</fullName>
    </recommendedName>
</protein>
<proteinExistence type="predicted"/>
<dbReference type="SMART" id="SM00347">
    <property type="entry name" value="HTH_MARR"/>
    <property type="match status" value="1"/>
</dbReference>
<dbReference type="CDD" id="cd00090">
    <property type="entry name" value="HTH_ARSR"/>
    <property type="match status" value="1"/>
</dbReference>
<dbReference type="EMBL" id="CP033972">
    <property type="protein sequence ID" value="AZG47849.1"/>
    <property type="molecule type" value="Genomic_DNA"/>
</dbReference>
<organism evidence="5 6">
    <name type="scientific">Gordonia insulae</name>
    <dbReference type="NCBI Taxonomy" id="2420509"/>
    <lineage>
        <taxon>Bacteria</taxon>
        <taxon>Bacillati</taxon>
        <taxon>Actinomycetota</taxon>
        <taxon>Actinomycetes</taxon>
        <taxon>Mycobacteriales</taxon>
        <taxon>Gordoniaceae</taxon>
        <taxon>Gordonia</taxon>
    </lineage>
</organism>
<evidence type="ECO:0000256" key="1">
    <source>
        <dbReference type="ARBA" id="ARBA00023015"/>
    </source>
</evidence>
<dbReference type="PROSITE" id="PS01117">
    <property type="entry name" value="HTH_MARR_1"/>
    <property type="match status" value="1"/>
</dbReference>
<dbReference type="InterPro" id="IPR001845">
    <property type="entry name" value="HTH_ArsR_DNA-bd_dom"/>
</dbReference>
<dbReference type="GO" id="GO:0006950">
    <property type="term" value="P:response to stress"/>
    <property type="evidence" value="ECO:0007669"/>
    <property type="project" value="TreeGrafter"/>
</dbReference>
<dbReference type="PRINTS" id="PR00598">
    <property type="entry name" value="HTHMARR"/>
</dbReference>
<dbReference type="GO" id="GO:0003677">
    <property type="term" value="F:DNA binding"/>
    <property type="evidence" value="ECO:0007669"/>
    <property type="project" value="UniProtKB-KW"/>
</dbReference>
<dbReference type="InterPro" id="IPR036388">
    <property type="entry name" value="WH-like_DNA-bd_sf"/>
</dbReference>
<dbReference type="SMART" id="SM00418">
    <property type="entry name" value="HTH_ARSR"/>
    <property type="match status" value="1"/>
</dbReference>
<keyword evidence="1" id="KW-0805">Transcription regulation</keyword>
<dbReference type="InterPro" id="IPR023187">
    <property type="entry name" value="Tscrpt_reg_MarR-type_CS"/>
</dbReference>
<accession>A0A3G8JTG9</accession>
<dbReference type="Proteomes" id="UP000271469">
    <property type="component" value="Chromosome"/>
</dbReference>
<dbReference type="PANTHER" id="PTHR33164:SF57">
    <property type="entry name" value="MARR-FAMILY TRANSCRIPTIONAL REGULATOR"/>
    <property type="match status" value="1"/>
</dbReference>
<dbReference type="Gene3D" id="1.10.10.10">
    <property type="entry name" value="Winged helix-like DNA-binding domain superfamily/Winged helix DNA-binding domain"/>
    <property type="match status" value="1"/>
</dbReference>
<sequence length="170" mass="18980">MLDQEAVDDLFDVLARYIRIRDRAVHTTFKTADGEFETAAFKGLFHLARQSMRSRELAESLNADPSTVSRHVAQLVELGLVRREADPVDGRAILLVITDAGRERVEAMRMVRRTAMDHAMSDWTDDELWTLVRLLGRFVDAAESIIAPPCAKAPTSPMTGAPVDFVKGQK</sequence>
<dbReference type="Pfam" id="PF12802">
    <property type="entry name" value="MarR_2"/>
    <property type="match status" value="1"/>
</dbReference>
<evidence type="ECO:0000313" key="6">
    <source>
        <dbReference type="Proteomes" id="UP000271469"/>
    </source>
</evidence>